<dbReference type="EMBL" id="CP060825">
    <property type="protein sequence ID" value="QNP65684.1"/>
    <property type="molecule type" value="Genomic_DNA"/>
</dbReference>
<dbReference type="Pfam" id="PF02342">
    <property type="entry name" value="TerD"/>
    <property type="match status" value="1"/>
</dbReference>
<reference evidence="3 4" key="1">
    <citation type="submission" date="2020-08" db="EMBL/GenBank/DDBJ databases">
        <title>A novel species.</title>
        <authorList>
            <person name="Gao J."/>
        </authorList>
    </citation>
    <scope>NUCLEOTIDE SEQUENCE [LARGE SCALE GENOMIC DNA]</scope>
    <source>
        <strain evidence="3 4">CRPJ-33</strain>
    </source>
</reference>
<evidence type="ECO:0000313" key="4">
    <source>
        <dbReference type="Proteomes" id="UP000516230"/>
    </source>
</evidence>
<sequence length="174" mass="18613">MSSSLSKGVGKVEVSLRWDPSDLGEPAHDLDLVAATYEDAAPGSAPAWAVHFDSRSPDGTITLTRDSRTGQGFGADEVMTLEFERLAPTYRRVVVGVVIQQRPGRRTFGDIRNVSARVAEGYTELGTTDFAGVADCTAAVVWEFHRDEAGSWHLSGGLRGLDADPESFLGLMGG</sequence>
<dbReference type="PANTHER" id="PTHR32097">
    <property type="entry name" value="CAMP-BINDING PROTEIN 1-RELATED"/>
    <property type="match status" value="1"/>
</dbReference>
<name>A0A7H0HYR8_9ACTN</name>
<proteinExistence type="inferred from homology"/>
<dbReference type="Proteomes" id="UP000516230">
    <property type="component" value="Chromosome"/>
</dbReference>
<accession>A0A7H0HYR8</accession>
<dbReference type="PANTHER" id="PTHR32097:SF4">
    <property type="entry name" value="GENERAL STRESS PROTEIN 16U"/>
    <property type="match status" value="1"/>
</dbReference>
<dbReference type="RefSeq" id="WP_187742754.1">
    <property type="nucleotide sequence ID" value="NZ_CP060825.1"/>
</dbReference>
<dbReference type="CDD" id="cd06974">
    <property type="entry name" value="TerD_like"/>
    <property type="match status" value="1"/>
</dbReference>
<evidence type="ECO:0000256" key="1">
    <source>
        <dbReference type="ARBA" id="ARBA00008775"/>
    </source>
</evidence>
<protein>
    <submittedName>
        <fullName evidence="3">TerD family protein</fullName>
    </submittedName>
</protein>
<keyword evidence="4" id="KW-1185">Reference proteome</keyword>
<comment type="similarity">
    <text evidence="1">Belongs to the CAPAB/TerDEXZ family.</text>
</comment>
<dbReference type="AlphaFoldDB" id="A0A7H0HYR8"/>
<feature type="domain" description="TerD" evidence="2">
    <location>
        <begin position="5"/>
        <end position="154"/>
    </location>
</feature>
<evidence type="ECO:0000313" key="3">
    <source>
        <dbReference type="EMBL" id="QNP65684.1"/>
    </source>
</evidence>
<organism evidence="3 4">
    <name type="scientific">Streptomyces genisteinicus</name>
    <dbReference type="NCBI Taxonomy" id="2768068"/>
    <lineage>
        <taxon>Bacteria</taxon>
        <taxon>Bacillati</taxon>
        <taxon>Actinomycetota</taxon>
        <taxon>Actinomycetes</taxon>
        <taxon>Kitasatosporales</taxon>
        <taxon>Streptomycetaceae</taxon>
        <taxon>Streptomyces</taxon>
    </lineage>
</organism>
<dbReference type="Gene3D" id="2.60.60.30">
    <property type="entry name" value="sav2460 like domains"/>
    <property type="match status" value="1"/>
</dbReference>
<gene>
    <name evidence="3" type="ORF">IAG43_23960</name>
</gene>
<dbReference type="InterPro" id="IPR003325">
    <property type="entry name" value="TerD"/>
</dbReference>
<dbReference type="KEGG" id="sgj:IAG43_23960"/>
<evidence type="ECO:0000259" key="2">
    <source>
        <dbReference type="Pfam" id="PF02342"/>
    </source>
</evidence>
<dbReference type="InterPro" id="IPR051324">
    <property type="entry name" value="Stress/Tellurium_Resist"/>
</dbReference>